<accession>A0ABN2TKR6</accession>
<dbReference type="InterPro" id="IPR029058">
    <property type="entry name" value="AB_hydrolase_fold"/>
</dbReference>
<dbReference type="InterPro" id="IPR002410">
    <property type="entry name" value="Peptidase_S33"/>
</dbReference>
<comment type="similarity">
    <text evidence="3 8">Belongs to the peptidase S33 family.</text>
</comment>
<keyword evidence="6 8" id="KW-0645">Protease</keyword>
<evidence type="ECO:0000256" key="1">
    <source>
        <dbReference type="ARBA" id="ARBA00001585"/>
    </source>
</evidence>
<evidence type="ECO:0000313" key="11">
    <source>
        <dbReference type="Proteomes" id="UP001501585"/>
    </source>
</evidence>
<dbReference type="PRINTS" id="PR00111">
    <property type="entry name" value="ABHYDROLASE"/>
</dbReference>
<comment type="catalytic activity">
    <reaction evidence="1 8">
        <text>Release of N-terminal proline from a peptide.</text>
        <dbReference type="EC" id="3.4.11.5"/>
    </reaction>
</comment>
<evidence type="ECO:0000313" key="10">
    <source>
        <dbReference type="EMBL" id="GAA2012069.1"/>
    </source>
</evidence>
<comment type="subcellular location">
    <subcellularLocation>
        <location evidence="2 8">Cytoplasm</location>
    </subcellularLocation>
</comment>
<dbReference type="Pfam" id="PF00561">
    <property type="entry name" value="Abhydrolase_1"/>
    <property type="match status" value="1"/>
</dbReference>
<dbReference type="InterPro" id="IPR005944">
    <property type="entry name" value="Pro_iminopeptidase"/>
</dbReference>
<organism evidence="10 11">
    <name type="scientific">Nocardiopsis rhodophaea</name>
    <dbReference type="NCBI Taxonomy" id="280238"/>
    <lineage>
        <taxon>Bacteria</taxon>
        <taxon>Bacillati</taxon>
        <taxon>Actinomycetota</taxon>
        <taxon>Actinomycetes</taxon>
        <taxon>Streptosporangiales</taxon>
        <taxon>Nocardiopsidaceae</taxon>
        <taxon>Nocardiopsis</taxon>
    </lineage>
</organism>
<dbReference type="Gene3D" id="3.40.50.1820">
    <property type="entry name" value="alpha/beta hydrolase"/>
    <property type="match status" value="1"/>
</dbReference>
<dbReference type="PRINTS" id="PR00793">
    <property type="entry name" value="PROAMNOPTASE"/>
</dbReference>
<feature type="domain" description="AB hydrolase-1" evidence="9">
    <location>
        <begin position="36"/>
        <end position="289"/>
    </location>
</feature>
<evidence type="ECO:0000256" key="8">
    <source>
        <dbReference type="PIRNR" id="PIRNR006431"/>
    </source>
</evidence>
<dbReference type="SUPFAM" id="SSF53474">
    <property type="entry name" value="alpha/beta-Hydrolases"/>
    <property type="match status" value="1"/>
</dbReference>
<name>A0ABN2TKR6_9ACTN</name>
<gene>
    <name evidence="10" type="primary">pip_3</name>
    <name evidence="10" type="ORF">GCM10009799_45470</name>
</gene>
<dbReference type="PIRSF" id="PIRSF006431">
    <property type="entry name" value="Pept_S33"/>
    <property type="match status" value="1"/>
</dbReference>
<evidence type="ECO:0000256" key="2">
    <source>
        <dbReference type="ARBA" id="ARBA00004496"/>
    </source>
</evidence>
<evidence type="ECO:0000259" key="9">
    <source>
        <dbReference type="Pfam" id="PF00561"/>
    </source>
</evidence>
<sequence length="314" mass="32936">MTAPAAAPPTRRSGWLPVGGGHVLRWWESGAPGGVPLLLLHGGPGGHSTRAHRALADPRRFRVIQVDQRGCGASRPRGELAANTTDHLVDDLERLRAHLGVEGWVVLGPSWGAVLALALAARYPRAVRALVLSGVFLGAREEYRPLLDGRGVDAAVWDRFVAPLDAAERADVPAAYARRIHDPAHPDHMTAVRNWLAFDAAQGGAAFAPSRIRAGPGLVASVAVEAHYARHRFFLPAEGVLGRAGAVAAPVTVVQGTGDTAGAASARRLCAELPHARLRWVEAGHSALEPRLAKRIRASLAGVAAAVTGGAVAR</sequence>
<evidence type="ECO:0000256" key="7">
    <source>
        <dbReference type="ARBA" id="ARBA00022801"/>
    </source>
</evidence>
<dbReference type="GO" id="GO:0004177">
    <property type="term" value="F:aminopeptidase activity"/>
    <property type="evidence" value="ECO:0007669"/>
    <property type="project" value="UniProtKB-KW"/>
</dbReference>
<protein>
    <recommendedName>
        <fullName evidence="8">Proline iminopeptidase</fullName>
        <shortName evidence="8">PIP</shortName>
        <ecNumber evidence="8">3.4.11.5</ecNumber>
    </recommendedName>
    <alternativeName>
        <fullName evidence="8">Prolyl aminopeptidase</fullName>
    </alternativeName>
</protein>
<proteinExistence type="inferred from homology"/>
<evidence type="ECO:0000256" key="5">
    <source>
        <dbReference type="ARBA" id="ARBA00022490"/>
    </source>
</evidence>
<dbReference type="PANTHER" id="PTHR43722:SF1">
    <property type="entry name" value="PROLINE IMINOPEPTIDASE"/>
    <property type="match status" value="1"/>
</dbReference>
<dbReference type="EMBL" id="BAAAPC010000024">
    <property type="protein sequence ID" value="GAA2012069.1"/>
    <property type="molecule type" value="Genomic_DNA"/>
</dbReference>
<dbReference type="Proteomes" id="UP001501585">
    <property type="component" value="Unassembled WGS sequence"/>
</dbReference>
<dbReference type="EC" id="3.4.11.5" evidence="8"/>
<evidence type="ECO:0000256" key="4">
    <source>
        <dbReference type="ARBA" id="ARBA00022438"/>
    </source>
</evidence>
<keyword evidence="11" id="KW-1185">Reference proteome</keyword>
<evidence type="ECO:0000256" key="6">
    <source>
        <dbReference type="ARBA" id="ARBA00022670"/>
    </source>
</evidence>
<comment type="caution">
    <text evidence="10">The sequence shown here is derived from an EMBL/GenBank/DDBJ whole genome shotgun (WGS) entry which is preliminary data.</text>
</comment>
<dbReference type="RefSeq" id="WP_344165142.1">
    <property type="nucleotide sequence ID" value="NZ_BAAAPC010000024.1"/>
</dbReference>
<dbReference type="PANTHER" id="PTHR43722">
    <property type="entry name" value="PROLINE IMINOPEPTIDASE"/>
    <property type="match status" value="1"/>
</dbReference>
<keyword evidence="4 8" id="KW-0031">Aminopeptidase</keyword>
<keyword evidence="7 8" id="KW-0378">Hydrolase</keyword>
<keyword evidence="5 8" id="KW-0963">Cytoplasm</keyword>
<dbReference type="InterPro" id="IPR000073">
    <property type="entry name" value="AB_hydrolase_1"/>
</dbReference>
<evidence type="ECO:0000256" key="3">
    <source>
        <dbReference type="ARBA" id="ARBA00010088"/>
    </source>
</evidence>
<reference evidence="10 11" key="1">
    <citation type="journal article" date="2019" name="Int. J. Syst. Evol. Microbiol.">
        <title>The Global Catalogue of Microorganisms (GCM) 10K type strain sequencing project: providing services to taxonomists for standard genome sequencing and annotation.</title>
        <authorList>
            <consortium name="The Broad Institute Genomics Platform"/>
            <consortium name="The Broad Institute Genome Sequencing Center for Infectious Disease"/>
            <person name="Wu L."/>
            <person name="Ma J."/>
        </authorList>
    </citation>
    <scope>NUCLEOTIDE SEQUENCE [LARGE SCALE GENOMIC DNA]</scope>
    <source>
        <strain evidence="10 11">JCM 15313</strain>
    </source>
</reference>